<keyword evidence="3" id="KW-0808">Transferase</keyword>
<organism evidence="3 4">
    <name type="scientific">Teredinibacter turnerae (strain ATCC 39867 / T7901)</name>
    <dbReference type="NCBI Taxonomy" id="377629"/>
    <lineage>
        <taxon>Bacteria</taxon>
        <taxon>Pseudomonadati</taxon>
        <taxon>Pseudomonadota</taxon>
        <taxon>Gammaproteobacteria</taxon>
        <taxon>Cellvibrionales</taxon>
        <taxon>Cellvibrionaceae</taxon>
        <taxon>Teredinibacter</taxon>
    </lineage>
</organism>
<dbReference type="PANTHER" id="PTHR43547">
    <property type="entry name" value="TWO-COMPONENT HISTIDINE KINASE"/>
    <property type="match status" value="1"/>
</dbReference>
<accession>C5BHU4</accession>
<keyword evidence="3" id="KW-0418">Kinase</keyword>
<dbReference type="InterPro" id="IPR003594">
    <property type="entry name" value="HATPase_dom"/>
</dbReference>
<keyword evidence="4" id="KW-1185">Reference proteome</keyword>
<dbReference type="InterPro" id="IPR036890">
    <property type="entry name" value="HATPase_C_sf"/>
</dbReference>
<dbReference type="GO" id="GO:0000155">
    <property type="term" value="F:phosphorelay sensor kinase activity"/>
    <property type="evidence" value="ECO:0007669"/>
    <property type="project" value="TreeGrafter"/>
</dbReference>
<dbReference type="HOGENOM" id="CLU_105049_0_0_6"/>
<protein>
    <submittedName>
        <fullName evidence="3">Signal transduction histidine kinase</fullName>
    </submittedName>
</protein>
<dbReference type="RefSeq" id="WP_015817521.1">
    <property type="nucleotide sequence ID" value="NC_012997.1"/>
</dbReference>
<sequence>MTDAQPLDFSTVLAASVHDMKNSVGMLLASLESVIEDTPPENDEQSRRFSTLHYEASRINSELIQLLTLYRMQNKVLPVRIDEHFVIDILEDQIARNHTLLETRGVAIELVCDHDLNWYFDDDLLGSVVQNILVNCVRYTHSAIRISAEVENDQLCIAIADDGPGYPASMLVRPCCQLEESEVTDGATHLGLYFAEKIAQSHRQNDVCGSISLANGEPLGGGVFTVRIP</sequence>
<dbReference type="KEGG" id="ttu:TERTU_1833"/>
<dbReference type="PROSITE" id="PS50109">
    <property type="entry name" value="HIS_KIN"/>
    <property type="match status" value="1"/>
</dbReference>
<dbReference type="InterPro" id="IPR005467">
    <property type="entry name" value="His_kinase_dom"/>
</dbReference>
<reference evidence="3 4" key="1">
    <citation type="journal article" date="2009" name="PLoS ONE">
        <title>The complete genome of Teredinibacter turnerae T7901: an intracellular endosymbiont of marine wood-boring bivalves (shipworms).</title>
        <authorList>
            <person name="Yang J.C."/>
            <person name="Madupu R."/>
            <person name="Durkin A.S."/>
            <person name="Ekborg N.A."/>
            <person name="Pedamallu C.S."/>
            <person name="Hostetler J.B."/>
            <person name="Radune D."/>
            <person name="Toms B.S."/>
            <person name="Henrissat B."/>
            <person name="Coutinho P.M."/>
            <person name="Schwarz S."/>
            <person name="Field L."/>
            <person name="Trindade-Silva A.E."/>
            <person name="Soares C.A.G."/>
            <person name="Elshahawi S."/>
            <person name="Hanora A."/>
            <person name="Schmidt E.W."/>
            <person name="Haygood M.G."/>
            <person name="Posfai J."/>
            <person name="Benner J."/>
            <person name="Madinger C."/>
            <person name="Nove J."/>
            <person name="Anton B."/>
            <person name="Chaudhary K."/>
            <person name="Foster J."/>
            <person name="Holman A."/>
            <person name="Kumar S."/>
            <person name="Lessard P.A."/>
            <person name="Luyten Y.A."/>
            <person name="Slatko B."/>
            <person name="Wood N."/>
            <person name="Wu B."/>
            <person name="Teplitski M."/>
            <person name="Mougous J.D."/>
            <person name="Ward N."/>
            <person name="Eisen J.A."/>
            <person name="Badger J.H."/>
            <person name="Distel D.L."/>
        </authorList>
    </citation>
    <scope>NUCLEOTIDE SEQUENCE [LARGE SCALE GENOMIC DNA]</scope>
    <source>
        <strain evidence="4">ATCC 39867 / T7901</strain>
    </source>
</reference>
<dbReference type="Gene3D" id="3.30.565.10">
    <property type="entry name" value="Histidine kinase-like ATPase, C-terminal domain"/>
    <property type="match status" value="1"/>
</dbReference>
<name>C5BHU4_TERTT</name>
<dbReference type="Pfam" id="PF02518">
    <property type="entry name" value="HATPase_c"/>
    <property type="match status" value="1"/>
</dbReference>
<dbReference type="AlphaFoldDB" id="C5BHU4"/>
<dbReference type="STRING" id="377629.TERTU_1833"/>
<evidence type="ECO:0000313" key="4">
    <source>
        <dbReference type="Proteomes" id="UP000009080"/>
    </source>
</evidence>
<proteinExistence type="predicted"/>
<dbReference type="Proteomes" id="UP000009080">
    <property type="component" value="Chromosome"/>
</dbReference>
<evidence type="ECO:0000313" key="3">
    <source>
        <dbReference type="EMBL" id="ACR11409.1"/>
    </source>
</evidence>
<dbReference type="EMBL" id="CP001614">
    <property type="protein sequence ID" value="ACR11409.1"/>
    <property type="molecule type" value="Genomic_DNA"/>
</dbReference>
<dbReference type="OrthoDB" id="9122109at2"/>
<evidence type="ECO:0000256" key="1">
    <source>
        <dbReference type="ARBA" id="ARBA00022553"/>
    </source>
</evidence>
<dbReference type="SUPFAM" id="SSF55874">
    <property type="entry name" value="ATPase domain of HSP90 chaperone/DNA topoisomerase II/histidine kinase"/>
    <property type="match status" value="1"/>
</dbReference>
<gene>
    <name evidence="3" type="ordered locus">TERTU_1833</name>
</gene>
<keyword evidence="1" id="KW-0597">Phosphoprotein</keyword>
<feature type="domain" description="Histidine kinase" evidence="2">
    <location>
        <begin position="15"/>
        <end position="229"/>
    </location>
</feature>
<evidence type="ECO:0000259" key="2">
    <source>
        <dbReference type="PROSITE" id="PS50109"/>
    </source>
</evidence>
<dbReference type="PANTHER" id="PTHR43547:SF2">
    <property type="entry name" value="HYBRID SIGNAL TRANSDUCTION HISTIDINE KINASE C"/>
    <property type="match status" value="1"/>
</dbReference>
<dbReference type="eggNOG" id="COG2205">
    <property type="taxonomic scope" value="Bacteria"/>
</dbReference>